<protein>
    <submittedName>
        <fullName evidence="2">Uncharacterized protein</fullName>
    </submittedName>
</protein>
<organism evidence="2 3">
    <name type="scientific">Pleuronectes platessa</name>
    <name type="common">European plaice</name>
    <dbReference type="NCBI Taxonomy" id="8262"/>
    <lineage>
        <taxon>Eukaryota</taxon>
        <taxon>Metazoa</taxon>
        <taxon>Chordata</taxon>
        <taxon>Craniata</taxon>
        <taxon>Vertebrata</taxon>
        <taxon>Euteleostomi</taxon>
        <taxon>Actinopterygii</taxon>
        <taxon>Neopterygii</taxon>
        <taxon>Teleostei</taxon>
        <taxon>Neoteleostei</taxon>
        <taxon>Acanthomorphata</taxon>
        <taxon>Carangaria</taxon>
        <taxon>Pleuronectiformes</taxon>
        <taxon>Pleuronectoidei</taxon>
        <taxon>Pleuronectidae</taxon>
        <taxon>Pleuronectes</taxon>
    </lineage>
</organism>
<evidence type="ECO:0000256" key="1">
    <source>
        <dbReference type="SAM" id="MobiDB-lite"/>
    </source>
</evidence>
<dbReference type="EMBL" id="CADEAL010004004">
    <property type="protein sequence ID" value="CAB1449177.1"/>
    <property type="molecule type" value="Genomic_DNA"/>
</dbReference>
<name>A0A9N7Z460_PLEPL</name>
<dbReference type="Proteomes" id="UP001153269">
    <property type="component" value="Unassembled WGS sequence"/>
</dbReference>
<sequence>MANRDHCQDNRISPASRSIPPPHHLPAHPPSISLSRVDHGGTAVGRKESGGRAGDSRGQTLGPDPVTEPKPPQSVIVDPGPTPAAIVIPESHLCPGGGRPRGCESDGG</sequence>
<reference evidence="2" key="1">
    <citation type="submission" date="2020-03" db="EMBL/GenBank/DDBJ databases">
        <authorList>
            <person name="Weist P."/>
        </authorList>
    </citation>
    <scope>NUCLEOTIDE SEQUENCE</scope>
</reference>
<comment type="caution">
    <text evidence="2">The sequence shown here is derived from an EMBL/GenBank/DDBJ whole genome shotgun (WGS) entry which is preliminary data.</text>
</comment>
<keyword evidence="3" id="KW-1185">Reference proteome</keyword>
<proteinExistence type="predicted"/>
<evidence type="ECO:0000313" key="2">
    <source>
        <dbReference type="EMBL" id="CAB1449177.1"/>
    </source>
</evidence>
<accession>A0A9N7Z460</accession>
<gene>
    <name evidence="2" type="ORF">PLEPLA_LOCUS36858</name>
</gene>
<feature type="region of interest" description="Disordered" evidence="1">
    <location>
        <begin position="1"/>
        <end position="108"/>
    </location>
</feature>
<evidence type="ECO:0000313" key="3">
    <source>
        <dbReference type="Proteomes" id="UP001153269"/>
    </source>
</evidence>
<feature type="compositionally biased region" description="Pro residues" evidence="1">
    <location>
        <begin position="19"/>
        <end position="29"/>
    </location>
</feature>
<dbReference type="AlphaFoldDB" id="A0A9N7Z460"/>